<evidence type="ECO:0000313" key="3">
    <source>
        <dbReference type="Proteomes" id="UP000024900"/>
    </source>
</evidence>
<organism evidence="2 3">
    <name type="scientific">Bradyrhizobium diazoefficiens SEMIA 5080</name>
    <dbReference type="NCBI Taxonomy" id="754504"/>
    <lineage>
        <taxon>Bacteria</taxon>
        <taxon>Pseudomonadati</taxon>
        <taxon>Pseudomonadota</taxon>
        <taxon>Alphaproteobacteria</taxon>
        <taxon>Hyphomicrobiales</taxon>
        <taxon>Nitrobacteraceae</taxon>
        <taxon>Bradyrhizobium</taxon>
    </lineage>
</organism>
<dbReference type="PANTHER" id="PTHR34387:SF1">
    <property type="entry name" value="PERIPLASMIC IMMUNOGENIC PROTEIN"/>
    <property type="match status" value="1"/>
</dbReference>
<dbReference type="InterPro" id="IPR007497">
    <property type="entry name" value="SIMPL/DUF541"/>
</dbReference>
<feature type="chain" id="PRO_5032983408" description="Outer membrane protein" evidence="1">
    <location>
        <begin position="23"/>
        <end position="233"/>
    </location>
</feature>
<dbReference type="EMBL" id="ADOU02000007">
    <property type="protein sequence ID" value="KGJ64910.1"/>
    <property type="molecule type" value="Genomic_DNA"/>
</dbReference>
<evidence type="ECO:0008006" key="4">
    <source>
        <dbReference type="Google" id="ProtNLM"/>
    </source>
</evidence>
<gene>
    <name evidence="2" type="ORF">BJA5080_01552</name>
</gene>
<name>A0A837C6Q2_9BRAD</name>
<proteinExistence type="predicted"/>
<reference evidence="2 3" key="1">
    <citation type="journal article" date="2014" name="BMC Genomics">
        <title>Comparative genomics of Bradyrhizobium japonicum CPAC 15 and Bradyrhizobium diazoefficiens CPAC 7: elite model strains for understanding symbiotic performance with soybean.</title>
        <authorList>
            <person name="Siqueira A.F."/>
            <person name="Ormeno-Orrillo E."/>
            <person name="Souza R.C."/>
            <person name="Rodrigues E.P."/>
            <person name="Almeida L.G."/>
            <person name="Barcellos F.G."/>
            <person name="Batista J.S."/>
            <person name="Nakatami A.S."/>
            <person name="Martinez-Romero E."/>
            <person name="Vasconcelos A.T."/>
            <person name="Hungria M."/>
        </authorList>
    </citation>
    <scope>NUCLEOTIDE SEQUENCE [LARGE SCALE GENOMIC DNA]</scope>
    <source>
        <strain evidence="2 3">SEMIA 5080</strain>
    </source>
</reference>
<dbReference type="RefSeq" id="WP_028174883.1">
    <property type="nucleotide sequence ID" value="NZ_ADOU02000007.1"/>
</dbReference>
<feature type="signal peptide" evidence="1">
    <location>
        <begin position="1"/>
        <end position="22"/>
    </location>
</feature>
<protein>
    <recommendedName>
        <fullName evidence="4">Outer membrane protein</fullName>
    </recommendedName>
</protein>
<comment type="caution">
    <text evidence="2">The sequence shown here is derived from an EMBL/GenBank/DDBJ whole genome shotgun (WGS) entry which is preliminary data.</text>
</comment>
<dbReference type="Proteomes" id="UP000024900">
    <property type="component" value="Unassembled WGS sequence"/>
</dbReference>
<accession>A0A837C6Q2</accession>
<dbReference type="PANTHER" id="PTHR34387">
    <property type="entry name" value="SLR1258 PROTEIN"/>
    <property type="match status" value="1"/>
</dbReference>
<dbReference type="Gene3D" id="3.30.110.170">
    <property type="entry name" value="Protein of unknown function (DUF541), domain 1"/>
    <property type="match status" value="1"/>
</dbReference>
<evidence type="ECO:0000256" key="1">
    <source>
        <dbReference type="SAM" id="SignalP"/>
    </source>
</evidence>
<dbReference type="Pfam" id="PF04402">
    <property type="entry name" value="SIMPL"/>
    <property type="match status" value="1"/>
</dbReference>
<dbReference type="AlphaFoldDB" id="A0A837C6Q2"/>
<keyword evidence="1" id="KW-0732">Signal</keyword>
<dbReference type="Gene3D" id="3.30.70.2970">
    <property type="entry name" value="Protein of unknown function (DUF541), domain 2"/>
    <property type="match status" value="1"/>
</dbReference>
<evidence type="ECO:0000313" key="2">
    <source>
        <dbReference type="EMBL" id="KGJ64910.1"/>
    </source>
</evidence>
<dbReference type="InterPro" id="IPR052022">
    <property type="entry name" value="26kDa_periplasmic_antigen"/>
</dbReference>
<dbReference type="GO" id="GO:0006974">
    <property type="term" value="P:DNA damage response"/>
    <property type="evidence" value="ECO:0007669"/>
    <property type="project" value="TreeGrafter"/>
</dbReference>
<sequence length="233" mass="23735">MKKPAVLAAVFAATLLATPVFADDFPSAISVSGEATVSVAPDLAQIDAGVANDAKTAKEASDANNAAMGKVLLALKGAGIAEKDYQTSRLSLQPQYGQNKSTGASPVVGFRASNRVTVKIRDVTKIAGIIDTLVSAGANDIGNISFEVTQASKLLDDAREQAVADARRKAEIYAKATGVTLGAPLSVSEGGAPVPLFKARMATAPMAAPAAVAPGEETLSVTVNVSWAIKQGQ</sequence>